<dbReference type="STRING" id="158607.A0A2P5ID18"/>
<evidence type="ECO:0000313" key="2">
    <source>
        <dbReference type="EMBL" id="POS80404.1"/>
    </source>
</evidence>
<feature type="domain" description="DUF7905" evidence="1">
    <location>
        <begin position="210"/>
        <end position="509"/>
    </location>
</feature>
<reference evidence="2" key="1">
    <citation type="submission" date="2017-09" db="EMBL/GenBank/DDBJ databases">
        <title>Polyketide synthases of a Diaporthe helianthi virulent isolate.</title>
        <authorList>
            <person name="Baroncelli R."/>
        </authorList>
    </citation>
    <scope>NUCLEOTIDE SEQUENCE [LARGE SCALE GENOMIC DNA]</scope>
    <source>
        <strain evidence="2">7/96</strain>
    </source>
</reference>
<dbReference type="AlphaFoldDB" id="A0A2P5ID18"/>
<protein>
    <recommendedName>
        <fullName evidence="1">DUF7905 domain-containing protein</fullName>
    </recommendedName>
</protein>
<evidence type="ECO:0000313" key="3">
    <source>
        <dbReference type="Proteomes" id="UP000094444"/>
    </source>
</evidence>
<proteinExistence type="predicted"/>
<dbReference type="EMBL" id="MAVT02000053">
    <property type="protein sequence ID" value="POS80404.1"/>
    <property type="molecule type" value="Genomic_DNA"/>
</dbReference>
<dbReference type="Proteomes" id="UP000094444">
    <property type="component" value="Unassembled WGS sequence"/>
</dbReference>
<dbReference type="OrthoDB" id="5216603at2759"/>
<keyword evidence="3" id="KW-1185">Reference proteome</keyword>
<dbReference type="InParanoid" id="A0A2P5ID18"/>
<sequence>MSAIPATDPRFVSGGDPRYGLFASRGSKFNKVQQTKFLGNAPKTAKECKLALPCNDMAESLTDGTDLTTNKILAEIRSKHNVWVKVNHGDCFVTLYGDSIRSLKLAEDALRVFLVGINQEVHNRMIILTHHSITATKTVVQIRSIGQDNSLYRPIALQPIEEDLICFTDDEDEDGSNAINFQQSLDGQGPEKASDINIGSLMGNLPAQFRAAVQETGKRLRPAAGEMRVRAHMGVFTVKKRQAKTDKYESDEALEKFLSMGADRGYIYVHHRLGDQSWAARMLETIYKTEDLDNPAVAEFYVTDASEVSIRETKPKFTLVLFAKDIKVEVDIVYDPKYEMNPQTGSVRAFSFKRDKVAEVAVSCPNRMFDWHLSVEAEIPRNQIPEELLQFIHHGLKLRPPVSKKTGIKDDFVFTLVNNYFLRAASIDNIACKVFWNFQTIEAPYYLEVAVYHEWVGGFSETSNWWILNTVDVPQPIKSCGVSVYGHEWDHKMRQINKPGLGRQADFANGFPKLFDSEDQNSSVEHFLQQMQRLHGFTELANGTDKDQI</sequence>
<comment type="caution">
    <text evidence="2">The sequence shown here is derived from an EMBL/GenBank/DDBJ whole genome shotgun (WGS) entry which is preliminary data.</text>
</comment>
<evidence type="ECO:0000259" key="1">
    <source>
        <dbReference type="Pfam" id="PF25482"/>
    </source>
</evidence>
<name>A0A2P5ID18_DIAHE</name>
<gene>
    <name evidence="2" type="ORF">DHEL01_v201214</name>
</gene>
<dbReference type="InterPro" id="IPR057227">
    <property type="entry name" value="DUF7905"/>
</dbReference>
<organism evidence="2 3">
    <name type="scientific">Diaporthe helianthi</name>
    <dbReference type="NCBI Taxonomy" id="158607"/>
    <lineage>
        <taxon>Eukaryota</taxon>
        <taxon>Fungi</taxon>
        <taxon>Dikarya</taxon>
        <taxon>Ascomycota</taxon>
        <taxon>Pezizomycotina</taxon>
        <taxon>Sordariomycetes</taxon>
        <taxon>Sordariomycetidae</taxon>
        <taxon>Diaporthales</taxon>
        <taxon>Diaporthaceae</taxon>
        <taxon>Diaporthe</taxon>
    </lineage>
</organism>
<dbReference type="Pfam" id="PF25482">
    <property type="entry name" value="DUF7905"/>
    <property type="match status" value="1"/>
</dbReference>
<accession>A0A2P5ID18</accession>